<sequence length="126" mass="14038">MSHFTILNLPTFSDARGSLTVLENALPFSVVRTYWIYGADGQTRGGHRHTSTRQALIALHGNIAIYMNDGISEETIALNSPGQCLLVEPKDWHTMTFGEGSVLFVMASHVYDRSEYIDTPYELSSK</sequence>
<name>A0ABT9JUE8_9PROT</name>
<organism evidence="2 3">
    <name type="scientific">Methylophilus aquaticus</name>
    <dbReference type="NCBI Taxonomy" id="1971610"/>
    <lineage>
        <taxon>Bacteria</taxon>
        <taxon>Pseudomonadati</taxon>
        <taxon>Pseudomonadota</taxon>
        <taxon>Betaproteobacteria</taxon>
        <taxon>Nitrosomonadales</taxon>
        <taxon>Methylophilaceae</taxon>
        <taxon>Methylophilus</taxon>
    </lineage>
</organism>
<gene>
    <name evidence="2" type="ORF">Q9291_09460</name>
</gene>
<feature type="domain" description="Sugar 3,4-ketoisomerase QdtA cupin" evidence="1">
    <location>
        <begin position="4"/>
        <end position="119"/>
    </location>
</feature>
<dbReference type="EMBL" id="JAVCAP010000020">
    <property type="protein sequence ID" value="MDP8568074.1"/>
    <property type="molecule type" value="Genomic_DNA"/>
</dbReference>
<dbReference type="InterPro" id="IPR008894">
    <property type="entry name" value="QdtA_cupin_dom"/>
</dbReference>
<dbReference type="Proteomes" id="UP001225906">
    <property type="component" value="Unassembled WGS sequence"/>
</dbReference>
<dbReference type="InterPro" id="IPR011051">
    <property type="entry name" value="RmlC_Cupin_sf"/>
</dbReference>
<reference evidence="3" key="1">
    <citation type="journal article" date="2019" name="Int. J. Syst. Evol. Microbiol.">
        <title>The Global Catalogue of Microorganisms (GCM) 10K type strain sequencing project: providing services to taxonomists for standard genome sequencing and annotation.</title>
        <authorList>
            <consortium name="The Broad Institute Genomics Platform"/>
            <consortium name="The Broad Institute Genome Sequencing Center for Infectious Disease"/>
            <person name="Wu L."/>
            <person name="Ma J."/>
        </authorList>
    </citation>
    <scope>NUCLEOTIDE SEQUENCE [LARGE SCALE GENOMIC DNA]</scope>
    <source>
        <strain evidence="3">VKM B-3159</strain>
    </source>
</reference>
<keyword evidence="3" id="KW-1185">Reference proteome</keyword>
<protein>
    <submittedName>
        <fullName evidence="2">FdtA/QdtA family cupin domain-containing protein</fullName>
    </submittedName>
</protein>
<accession>A0ABT9JUE8</accession>
<evidence type="ECO:0000259" key="1">
    <source>
        <dbReference type="Pfam" id="PF05523"/>
    </source>
</evidence>
<evidence type="ECO:0000313" key="2">
    <source>
        <dbReference type="EMBL" id="MDP8568074.1"/>
    </source>
</evidence>
<dbReference type="Pfam" id="PF05523">
    <property type="entry name" value="FdtA"/>
    <property type="match status" value="1"/>
</dbReference>
<dbReference type="InterPro" id="IPR014710">
    <property type="entry name" value="RmlC-like_jellyroll"/>
</dbReference>
<dbReference type="SUPFAM" id="SSF51182">
    <property type="entry name" value="RmlC-like cupins"/>
    <property type="match status" value="1"/>
</dbReference>
<dbReference type="RefSeq" id="WP_306389797.1">
    <property type="nucleotide sequence ID" value="NZ_JAVCAP010000020.1"/>
</dbReference>
<dbReference type="CDD" id="cd20292">
    <property type="entry name" value="cupin_QdtA-like"/>
    <property type="match status" value="1"/>
</dbReference>
<dbReference type="Gene3D" id="2.60.120.10">
    <property type="entry name" value="Jelly Rolls"/>
    <property type="match status" value="1"/>
</dbReference>
<comment type="caution">
    <text evidence="2">The sequence shown here is derived from an EMBL/GenBank/DDBJ whole genome shotgun (WGS) entry which is preliminary data.</text>
</comment>
<proteinExistence type="predicted"/>
<evidence type="ECO:0000313" key="3">
    <source>
        <dbReference type="Proteomes" id="UP001225906"/>
    </source>
</evidence>